<dbReference type="InterPro" id="IPR042100">
    <property type="entry name" value="Bug_dom1"/>
</dbReference>
<dbReference type="Gene3D" id="3.40.190.150">
    <property type="entry name" value="Bordetella uptake gene, domain 1"/>
    <property type="match status" value="1"/>
</dbReference>
<proteinExistence type="inferred from homology"/>
<dbReference type="CDD" id="cd07012">
    <property type="entry name" value="PBP2_Bug_TTT"/>
    <property type="match status" value="1"/>
</dbReference>
<reference evidence="2 3" key="1">
    <citation type="submission" date="2017-07" db="EMBL/GenBank/DDBJ databases">
        <title>Draft Genome Sequences of Select Purple Nonsulfur Bacteria.</title>
        <authorList>
            <person name="Lasarre B."/>
            <person name="Mckinlay J.B."/>
        </authorList>
    </citation>
    <scope>NUCLEOTIDE SEQUENCE [LARGE SCALE GENOMIC DNA]</scope>
    <source>
        <strain evidence="2 3">DSM 11907</strain>
    </source>
</reference>
<dbReference type="EMBL" id="NPEU01000024">
    <property type="protein sequence ID" value="RAI41133.1"/>
    <property type="molecule type" value="Genomic_DNA"/>
</dbReference>
<dbReference type="PANTHER" id="PTHR42928:SF5">
    <property type="entry name" value="BLR1237 PROTEIN"/>
    <property type="match status" value="1"/>
</dbReference>
<gene>
    <name evidence="2" type="ORF">CH338_03990</name>
</gene>
<dbReference type="InterPro" id="IPR006311">
    <property type="entry name" value="TAT_signal"/>
</dbReference>
<dbReference type="RefSeq" id="WP_111355718.1">
    <property type="nucleotide sequence ID" value="NZ_NHSK01000076.1"/>
</dbReference>
<evidence type="ECO:0000313" key="3">
    <source>
        <dbReference type="Proteomes" id="UP000248863"/>
    </source>
</evidence>
<dbReference type="Proteomes" id="UP000248863">
    <property type="component" value="Unassembled WGS sequence"/>
</dbReference>
<dbReference type="PROSITE" id="PS51318">
    <property type="entry name" value="TAT"/>
    <property type="match status" value="1"/>
</dbReference>
<dbReference type="Gene3D" id="3.40.190.10">
    <property type="entry name" value="Periplasmic binding protein-like II"/>
    <property type="match status" value="1"/>
</dbReference>
<dbReference type="OrthoDB" id="7243230at2"/>
<keyword evidence="3" id="KW-1185">Reference proteome</keyword>
<dbReference type="PANTHER" id="PTHR42928">
    <property type="entry name" value="TRICARBOXYLATE-BINDING PROTEIN"/>
    <property type="match status" value="1"/>
</dbReference>
<sequence>MIATRRTFLELGLAGTTTALLGTGPARAAWPEKPITMIVAYAPGGSTDLTARVLATYLEKYIGGGAKIAVVNRPGAGGEIGFTALSESTPDGYTIGFLNTPNVLSIPIERTTKFNWRQYELLGNLLDDPGGFSVHVDSPIKSLKDLVAYAKEKPGAVTVGTTGVGSDDHLAMMAFERLTGTKLTHVPFAGASAVRNALVGKHIVLGAINIGEAKQYVAGGSPFRNLGQMSVKRVNIAEDTPTFMEQGFDMVFASMRGVGAPKGIPAELRDRLVDAVAKTAADPEFVAKVAGIYAPMRFLPPAAYAAELAGVEANLQQMWKDTPWNVK</sequence>
<accession>A0A327KTZ3</accession>
<dbReference type="SUPFAM" id="SSF53850">
    <property type="entry name" value="Periplasmic binding protein-like II"/>
    <property type="match status" value="1"/>
</dbReference>
<comment type="similarity">
    <text evidence="1">Belongs to the UPF0065 (bug) family.</text>
</comment>
<evidence type="ECO:0000313" key="2">
    <source>
        <dbReference type="EMBL" id="RAI41133.1"/>
    </source>
</evidence>
<dbReference type="Pfam" id="PF03401">
    <property type="entry name" value="TctC"/>
    <property type="match status" value="1"/>
</dbReference>
<name>A0A327KTZ3_9BRAD</name>
<dbReference type="AlphaFoldDB" id="A0A327KTZ3"/>
<evidence type="ECO:0000256" key="1">
    <source>
        <dbReference type="ARBA" id="ARBA00006987"/>
    </source>
</evidence>
<protein>
    <submittedName>
        <fullName evidence="2">3-phosphoglycerate dehydrogenase</fullName>
    </submittedName>
</protein>
<organism evidence="2 3">
    <name type="scientific">Rhodoplanes elegans</name>
    <dbReference type="NCBI Taxonomy" id="29408"/>
    <lineage>
        <taxon>Bacteria</taxon>
        <taxon>Pseudomonadati</taxon>
        <taxon>Pseudomonadota</taxon>
        <taxon>Alphaproteobacteria</taxon>
        <taxon>Hyphomicrobiales</taxon>
        <taxon>Nitrobacteraceae</taxon>
        <taxon>Rhodoplanes</taxon>
    </lineage>
</organism>
<dbReference type="InterPro" id="IPR005064">
    <property type="entry name" value="BUG"/>
</dbReference>
<dbReference type="PIRSF" id="PIRSF017082">
    <property type="entry name" value="YflP"/>
    <property type="match status" value="1"/>
</dbReference>
<comment type="caution">
    <text evidence="2">The sequence shown here is derived from an EMBL/GenBank/DDBJ whole genome shotgun (WGS) entry which is preliminary data.</text>
</comment>